<dbReference type="Proteomes" id="UP000194606">
    <property type="component" value="Unassembled WGS sequence"/>
</dbReference>
<sequence length="74" mass="8428">MAMLNISCEEMVTISKREYDDMQNELRKLRNQVILDGKLMEGLSSAYREGTVDADEALGRLGAEKFEGKIIWES</sequence>
<reference evidence="1 2" key="1">
    <citation type="submission" date="2017-02" db="EMBL/GenBank/DDBJ databases">
        <authorList>
            <person name="Peterson S.W."/>
        </authorList>
    </citation>
    <scope>NUCLEOTIDE SEQUENCE [LARGE SCALE GENOMIC DNA]</scope>
    <source>
        <strain evidence="1">159469</strain>
    </source>
</reference>
<comment type="caution">
    <text evidence="1">The sequence shown here is derived from an EMBL/GenBank/DDBJ whole genome shotgun (WGS) entry which is preliminary data.</text>
</comment>
<gene>
    <name evidence="1" type="ORF">BZZ03_11705</name>
</gene>
<dbReference type="AlphaFoldDB" id="A0A252CA34"/>
<organism evidence="1 2">
    <name type="scientific">Lactococcus petauri</name>
    <dbReference type="NCBI Taxonomy" id="1940789"/>
    <lineage>
        <taxon>Bacteria</taxon>
        <taxon>Bacillati</taxon>
        <taxon>Bacillota</taxon>
        <taxon>Bacilli</taxon>
        <taxon>Lactobacillales</taxon>
        <taxon>Streptococcaceae</taxon>
        <taxon>Lactococcus</taxon>
    </lineage>
</organism>
<name>A0A252CA34_9LACT</name>
<evidence type="ECO:0000313" key="1">
    <source>
        <dbReference type="EMBL" id="OUK01645.1"/>
    </source>
</evidence>
<dbReference type="EMBL" id="MUIZ01000030">
    <property type="protein sequence ID" value="OUK01645.1"/>
    <property type="molecule type" value="Genomic_DNA"/>
</dbReference>
<proteinExistence type="predicted"/>
<evidence type="ECO:0000313" key="2">
    <source>
        <dbReference type="Proteomes" id="UP000194606"/>
    </source>
</evidence>
<accession>A0A252CA34</accession>
<protein>
    <submittedName>
        <fullName evidence="1">Uncharacterized protein</fullName>
    </submittedName>
</protein>
<dbReference type="RefSeq" id="WP_086583400.1">
    <property type="nucleotide sequence ID" value="NZ_MUIZ01000030.1"/>
</dbReference>